<dbReference type="GO" id="GO:0055085">
    <property type="term" value="P:transmembrane transport"/>
    <property type="evidence" value="ECO:0007669"/>
    <property type="project" value="UniProtKB-ARBA"/>
</dbReference>
<dbReference type="InterPro" id="IPR013563">
    <property type="entry name" value="Oligopep_ABC_C"/>
</dbReference>
<dbReference type="AlphaFoldDB" id="A0A1M5XSY0"/>
<proteinExistence type="inferred from homology"/>
<dbReference type="GO" id="GO:0016887">
    <property type="term" value="F:ATP hydrolysis activity"/>
    <property type="evidence" value="ECO:0007669"/>
    <property type="project" value="InterPro"/>
</dbReference>
<dbReference type="GO" id="GO:0015833">
    <property type="term" value="P:peptide transport"/>
    <property type="evidence" value="ECO:0007669"/>
    <property type="project" value="InterPro"/>
</dbReference>
<dbReference type="PROSITE" id="PS00211">
    <property type="entry name" value="ABC_TRANSPORTER_1"/>
    <property type="match status" value="1"/>
</dbReference>
<sequence length="338" mass="37347">MGGRAEAVITEKVEKGNTVDVVNLKMYFPVLRGLLKRKVADVKALDDVSFSIKPGETLGLVGESGCGKTTVGRCILRLYKPTKGVLLFEGTDISKVSESDLRQFRRRMALVFQDPYSSLDPRMNSCDIVGEPLKIHGLAGSRGEYRDRVAELFTMTGLRPDMMDRFPHEYSGGQRQRLSIARALAGAPSMIVCDEPISALDVSMQAQILNLLQELQSKNDRLSYLFISHDLLAVQYISQRVAVMYLGRIVELSTSQELYSNTLHPYSRALLSAQPLPDPAAEERRSRIILTGDVPTPLNPPSGCAFHPRCPMAKKSCAESRPELRDVGGDHLVACHCV</sequence>
<evidence type="ECO:0000313" key="7">
    <source>
        <dbReference type="Proteomes" id="UP000183995"/>
    </source>
</evidence>
<evidence type="ECO:0000256" key="2">
    <source>
        <dbReference type="ARBA" id="ARBA00022448"/>
    </source>
</evidence>
<gene>
    <name evidence="6" type="ORF">SAMN02745823_02007</name>
</gene>
<dbReference type="CDD" id="cd03257">
    <property type="entry name" value="ABC_NikE_OppD_transporters"/>
    <property type="match status" value="1"/>
</dbReference>
<comment type="similarity">
    <text evidence="1">Belongs to the ABC transporter superfamily.</text>
</comment>
<dbReference type="NCBIfam" id="TIGR01727">
    <property type="entry name" value="oligo_HPY"/>
    <property type="match status" value="1"/>
</dbReference>
<dbReference type="InterPro" id="IPR027417">
    <property type="entry name" value="P-loop_NTPase"/>
</dbReference>
<dbReference type="FunFam" id="3.40.50.300:FF:000016">
    <property type="entry name" value="Oligopeptide ABC transporter ATP-binding component"/>
    <property type="match status" value="1"/>
</dbReference>
<keyword evidence="3" id="KW-0547">Nucleotide-binding</keyword>
<evidence type="ECO:0000256" key="4">
    <source>
        <dbReference type="ARBA" id="ARBA00022840"/>
    </source>
</evidence>
<dbReference type="PANTHER" id="PTHR43776">
    <property type="entry name" value="TRANSPORT ATP-BINDING PROTEIN"/>
    <property type="match status" value="1"/>
</dbReference>
<organism evidence="6 7">
    <name type="scientific">Sporobacter termitidis DSM 10068</name>
    <dbReference type="NCBI Taxonomy" id="1123282"/>
    <lineage>
        <taxon>Bacteria</taxon>
        <taxon>Bacillati</taxon>
        <taxon>Bacillota</taxon>
        <taxon>Clostridia</taxon>
        <taxon>Eubacteriales</taxon>
        <taxon>Oscillospiraceae</taxon>
        <taxon>Sporobacter</taxon>
    </lineage>
</organism>
<dbReference type="InterPro" id="IPR050319">
    <property type="entry name" value="ABC_transp_ATP-bind"/>
</dbReference>
<keyword evidence="2" id="KW-0813">Transport</keyword>
<accession>A0A1M5XSY0</accession>
<keyword evidence="4 6" id="KW-0067">ATP-binding</keyword>
<dbReference type="SMART" id="SM00382">
    <property type="entry name" value="AAA"/>
    <property type="match status" value="1"/>
</dbReference>
<dbReference type="Pfam" id="PF08352">
    <property type="entry name" value="oligo_HPY"/>
    <property type="match status" value="1"/>
</dbReference>
<dbReference type="Proteomes" id="UP000183995">
    <property type="component" value="Unassembled WGS sequence"/>
</dbReference>
<dbReference type="InterPro" id="IPR017871">
    <property type="entry name" value="ABC_transporter-like_CS"/>
</dbReference>
<name>A0A1M5XSY0_9FIRM</name>
<dbReference type="PANTHER" id="PTHR43776:SF7">
    <property type="entry name" value="D,D-DIPEPTIDE TRANSPORT ATP-BINDING PROTEIN DDPF-RELATED"/>
    <property type="match status" value="1"/>
</dbReference>
<protein>
    <submittedName>
        <fullName evidence="6">Oligopeptide transport system ATP-binding protein</fullName>
    </submittedName>
</protein>
<feature type="domain" description="ABC transporter" evidence="5">
    <location>
        <begin position="19"/>
        <end position="271"/>
    </location>
</feature>
<dbReference type="RefSeq" id="WP_073078402.1">
    <property type="nucleotide sequence ID" value="NZ_FQXV01000006.1"/>
</dbReference>
<evidence type="ECO:0000259" key="5">
    <source>
        <dbReference type="PROSITE" id="PS50893"/>
    </source>
</evidence>
<dbReference type="InterPro" id="IPR003593">
    <property type="entry name" value="AAA+_ATPase"/>
</dbReference>
<dbReference type="EMBL" id="FQXV01000006">
    <property type="protein sequence ID" value="SHI02812.1"/>
    <property type="molecule type" value="Genomic_DNA"/>
</dbReference>
<evidence type="ECO:0000256" key="3">
    <source>
        <dbReference type="ARBA" id="ARBA00022741"/>
    </source>
</evidence>
<dbReference type="SUPFAM" id="SSF52540">
    <property type="entry name" value="P-loop containing nucleoside triphosphate hydrolases"/>
    <property type="match status" value="1"/>
</dbReference>
<keyword evidence="7" id="KW-1185">Reference proteome</keyword>
<dbReference type="PROSITE" id="PS50893">
    <property type="entry name" value="ABC_TRANSPORTER_2"/>
    <property type="match status" value="1"/>
</dbReference>
<dbReference type="Pfam" id="PF00005">
    <property type="entry name" value="ABC_tran"/>
    <property type="match status" value="1"/>
</dbReference>
<dbReference type="STRING" id="1123282.SAMN02745823_02007"/>
<dbReference type="GO" id="GO:0005524">
    <property type="term" value="F:ATP binding"/>
    <property type="evidence" value="ECO:0007669"/>
    <property type="project" value="UniProtKB-KW"/>
</dbReference>
<dbReference type="Gene3D" id="3.40.50.300">
    <property type="entry name" value="P-loop containing nucleotide triphosphate hydrolases"/>
    <property type="match status" value="1"/>
</dbReference>
<reference evidence="6 7" key="1">
    <citation type="submission" date="2016-11" db="EMBL/GenBank/DDBJ databases">
        <authorList>
            <person name="Jaros S."/>
            <person name="Januszkiewicz K."/>
            <person name="Wedrychowicz H."/>
        </authorList>
    </citation>
    <scope>NUCLEOTIDE SEQUENCE [LARGE SCALE GENOMIC DNA]</scope>
    <source>
        <strain evidence="6 7">DSM 10068</strain>
    </source>
</reference>
<evidence type="ECO:0000256" key="1">
    <source>
        <dbReference type="ARBA" id="ARBA00005417"/>
    </source>
</evidence>
<evidence type="ECO:0000313" key="6">
    <source>
        <dbReference type="EMBL" id="SHI02812.1"/>
    </source>
</evidence>
<dbReference type="InterPro" id="IPR003439">
    <property type="entry name" value="ABC_transporter-like_ATP-bd"/>
</dbReference>